<keyword evidence="2 3" id="KW-0802">TPR repeat</keyword>
<organism evidence="5 6">
    <name type="scientific">Hymenobacter aquaticus</name>
    <dbReference type="NCBI Taxonomy" id="1867101"/>
    <lineage>
        <taxon>Bacteria</taxon>
        <taxon>Pseudomonadati</taxon>
        <taxon>Bacteroidota</taxon>
        <taxon>Cytophagia</taxon>
        <taxon>Cytophagales</taxon>
        <taxon>Hymenobacteraceae</taxon>
        <taxon>Hymenobacter</taxon>
    </lineage>
</organism>
<dbReference type="OrthoDB" id="935812at2"/>
<keyword evidence="1" id="KW-0677">Repeat</keyword>
<evidence type="ECO:0000256" key="4">
    <source>
        <dbReference type="SAM" id="SignalP"/>
    </source>
</evidence>
<feature type="repeat" description="TPR" evidence="3">
    <location>
        <begin position="188"/>
        <end position="221"/>
    </location>
</feature>
<dbReference type="SUPFAM" id="SSF48452">
    <property type="entry name" value="TPR-like"/>
    <property type="match status" value="1"/>
</dbReference>
<dbReference type="Proteomes" id="UP000297549">
    <property type="component" value="Unassembled WGS sequence"/>
</dbReference>
<dbReference type="PROSITE" id="PS50005">
    <property type="entry name" value="TPR"/>
    <property type="match status" value="2"/>
</dbReference>
<dbReference type="Gene3D" id="1.25.40.10">
    <property type="entry name" value="Tetratricopeptide repeat domain"/>
    <property type="match status" value="2"/>
</dbReference>
<evidence type="ECO:0000313" key="5">
    <source>
        <dbReference type="EMBL" id="TGE21462.1"/>
    </source>
</evidence>
<dbReference type="InterPro" id="IPR011990">
    <property type="entry name" value="TPR-like_helical_dom_sf"/>
</dbReference>
<accession>A0A4Z0PYC5</accession>
<dbReference type="AlphaFoldDB" id="A0A4Z0PYC5"/>
<dbReference type="PANTHER" id="PTHR44858:SF1">
    <property type="entry name" value="UDP-N-ACETYLGLUCOSAMINE--PEPTIDE N-ACETYLGLUCOSAMINYLTRANSFERASE SPINDLY-RELATED"/>
    <property type="match status" value="1"/>
</dbReference>
<dbReference type="InterPro" id="IPR050498">
    <property type="entry name" value="Ycf3"/>
</dbReference>
<proteinExistence type="predicted"/>
<gene>
    <name evidence="5" type="ORF">E5K00_14345</name>
</gene>
<reference evidence="5 6" key="1">
    <citation type="submission" date="2019-04" db="EMBL/GenBank/DDBJ databases">
        <authorList>
            <person name="Feng G."/>
            <person name="Zhang J."/>
            <person name="Zhu H."/>
        </authorList>
    </citation>
    <scope>NUCLEOTIDE SEQUENCE [LARGE SCALE GENOMIC DNA]</scope>
    <source>
        <strain evidence="5 6">JCM 31653</strain>
    </source>
</reference>
<dbReference type="InterPro" id="IPR019734">
    <property type="entry name" value="TPR_rpt"/>
</dbReference>
<protein>
    <submittedName>
        <fullName evidence="5">Tetratricopeptide repeat protein</fullName>
    </submittedName>
</protein>
<evidence type="ECO:0000256" key="3">
    <source>
        <dbReference type="PROSITE-ProRule" id="PRU00339"/>
    </source>
</evidence>
<feature type="signal peptide" evidence="4">
    <location>
        <begin position="1"/>
        <end position="22"/>
    </location>
</feature>
<sequence>MGKWLLLFLSASALLMAGRCQPAPAPPAARAACQDRHYADSLVAKYLDKGAAVYGYNHPNWEKYCDSLIAACPTIAVAYREKAIPYLKKGDYATAFPLEDKAVALDPKTWTAYRGFLKCIFTKDYAGALLDFQQARRLVPGGYEMDHTYPFYEGLCNLELGHYAQAAASFRLDIAQQTQGHPQRPPHFNSLFYAGVLYYEMQDYPQATHYLTYCLRLNPQFPDAHYYLAQVYLARKKNGEATRHLRLGQAYYRQGYRLNEDNEAYANYPHQITLYELETLLQAQTVTGR</sequence>
<comment type="caution">
    <text evidence="5">The sequence shown here is derived from an EMBL/GenBank/DDBJ whole genome shotgun (WGS) entry which is preliminary data.</text>
</comment>
<keyword evidence="6" id="KW-1185">Reference proteome</keyword>
<feature type="repeat" description="TPR" evidence="3">
    <location>
        <begin position="76"/>
        <end position="109"/>
    </location>
</feature>
<keyword evidence="4" id="KW-0732">Signal</keyword>
<evidence type="ECO:0000313" key="6">
    <source>
        <dbReference type="Proteomes" id="UP000297549"/>
    </source>
</evidence>
<dbReference type="SMART" id="SM00028">
    <property type="entry name" value="TPR"/>
    <property type="match status" value="3"/>
</dbReference>
<feature type="chain" id="PRO_5021352413" evidence="4">
    <location>
        <begin position="23"/>
        <end position="289"/>
    </location>
</feature>
<evidence type="ECO:0000256" key="2">
    <source>
        <dbReference type="ARBA" id="ARBA00022803"/>
    </source>
</evidence>
<dbReference type="PANTHER" id="PTHR44858">
    <property type="entry name" value="TETRATRICOPEPTIDE REPEAT PROTEIN 6"/>
    <property type="match status" value="1"/>
</dbReference>
<dbReference type="Pfam" id="PF14559">
    <property type="entry name" value="TPR_19"/>
    <property type="match status" value="1"/>
</dbReference>
<dbReference type="EMBL" id="SRLC01000002">
    <property type="protein sequence ID" value="TGE21462.1"/>
    <property type="molecule type" value="Genomic_DNA"/>
</dbReference>
<name>A0A4Z0PYC5_9BACT</name>
<evidence type="ECO:0000256" key="1">
    <source>
        <dbReference type="ARBA" id="ARBA00022737"/>
    </source>
</evidence>